<accession>A0A1B8RNV4</accession>
<proteinExistence type="predicted"/>
<organism evidence="1 2">
    <name type="scientific">Clostridium paraputrificum</name>
    <dbReference type="NCBI Taxonomy" id="29363"/>
    <lineage>
        <taxon>Bacteria</taxon>
        <taxon>Bacillati</taxon>
        <taxon>Bacillota</taxon>
        <taxon>Clostridia</taxon>
        <taxon>Eubacteriales</taxon>
        <taxon>Clostridiaceae</taxon>
        <taxon>Clostridium</taxon>
    </lineage>
</organism>
<sequence>MNNFWGLSEDEIKKKFKSISEKKGDRIIREKIYDILISRNLCIEELTLRKNLDDDLQKISDSINILDKKQAKATSIFLYALVAHISGKKEIYLEFLRSNDVAKGLFSNHIINDEERNKKLDNFYGIIGYSKAVMKVHQIMVLGEYNKPIYTVVTRDREAMSKNDIRTFKWDYCSMDEFIYSIMCDYYATKRTGYYFKENDEFLLKMYYSLYLYLTEDENKEEYKKLALNYSQRSIESKKFAGITDFLMLVDLSITFPEVFGDIIDKPHKIVKADESLLDFNKVKAVNPLSNVEKYLIKNLKDEDIRILMEKPKKLKNKKNFINNLVVLKHNAEIYLSKNKEKLERADDFSQYLSELNTLFYIQYELKNNDKLKEILEDSEKIALQFREFVEKKTSEYDEDEEEIGFLTLGYRLFELALMFSLMEEDGKSKYYFKESSIYLKGEVEEKYFETPRESDGCSNSFLKNTYAHIMNGDVDNFKAALYINPDIDYIEDDEELLEYEVTDPMVLSVYEDTNIKELLKTVKDMLRVDKAYGREVSRQKEIYEILNKMVKLENSKDKEKVKEAINKKLDKVYNSIASINSYLEVYPMYLGLKSLYS</sequence>
<dbReference type="Proteomes" id="UP000092714">
    <property type="component" value="Unassembled WGS sequence"/>
</dbReference>
<reference evidence="1 2" key="1">
    <citation type="submission" date="2016-06" db="EMBL/GenBank/DDBJ databases">
        <authorList>
            <person name="Kjaerup R.B."/>
            <person name="Dalgaard T.S."/>
            <person name="Juul-Madsen H.R."/>
        </authorList>
    </citation>
    <scope>NUCLEOTIDE SEQUENCE [LARGE SCALE GENOMIC DNA]</scope>
    <source>
        <strain evidence="1 2">373-A1</strain>
    </source>
</reference>
<dbReference type="EMBL" id="MAPZ01000020">
    <property type="protein sequence ID" value="OBY10404.1"/>
    <property type="molecule type" value="Genomic_DNA"/>
</dbReference>
<keyword evidence="2" id="KW-1185">Reference proteome</keyword>
<dbReference type="RefSeq" id="WP_065254595.1">
    <property type="nucleotide sequence ID" value="NZ_MAPZ01000020.1"/>
</dbReference>
<evidence type="ECO:0000313" key="2">
    <source>
        <dbReference type="Proteomes" id="UP000092714"/>
    </source>
</evidence>
<comment type="caution">
    <text evidence="1">The sequence shown here is derived from an EMBL/GenBank/DDBJ whole genome shotgun (WGS) entry which is preliminary data.</text>
</comment>
<gene>
    <name evidence="1" type="ORF">CP373A1_10920</name>
</gene>
<dbReference type="AlphaFoldDB" id="A0A1B8RNV4"/>
<evidence type="ECO:0000313" key="1">
    <source>
        <dbReference type="EMBL" id="OBY10404.1"/>
    </source>
</evidence>
<name>A0A1B8RNV4_9CLOT</name>
<protein>
    <submittedName>
        <fullName evidence="1">Uncharacterized protein</fullName>
    </submittedName>
</protein>